<dbReference type="PRINTS" id="PR00081">
    <property type="entry name" value="GDHRDH"/>
</dbReference>
<dbReference type="OrthoDB" id="1933717at2759"/>
<dbReference type="CDD" id="cd05233">
    <property type="entry name" value="SDR_c"/>
    <property type="match status" value="1"/>
</dbReference>
<dbReference type="Gene3D" id="3.40.50.720">
    <property type="entry name" value="NAD(P)-binding Rossmann-like Domain"/>
    <property type="match status" value="1"/>
</dbReference>
<proteinExistence type="inferred from homology"/>
<feature type="compositionally biased region" description="Low complexity" evidence="3">
    <location>
        <begin position="11"/>
        <end position="21"/>
    </location>
</feature>
<feature type="compositionally biased region" description="Polar residues" evidence="3">
    <location>
        <begin position="1"/>
        <end position="10"/>
    </location>
</feature>
<evidence type="ECO:0000256" key="3">
    <source>
        <dbReference type="SAM" id="MobiDB-lite"/>
    </source>
</evidence>
<dbReference type="EMBL" id="CP063405">
    <property type="protein sequence ID" value="QSZ28726.1"/>
    <property type="molecule type" value="Genomic_DNA"/>
</dbReference>
<evidence type="ECO:0000256" key="2">
    <source>
        <dbReference type="ARBA" id="ARBA00023002"/>
    </source>
</evidence>
<dbReference type="Proteomes" id="UP000672032">
    <property type="component" value="Chromosome 1"/>
</dbReference>
<dbReference type="SUPFAM" id="SSF51735">
    <property type="entry name" value="NAD(P)-binding Rossmann-fold domains"/>
    <property type="match status" value="1"/>
</dbReference>
<sequence length="293" mass="31855">MDTITATRHQTLTPSTTPSNNPLPTPFTACIIGASYGIGEHIAYSYARAGASGLILASRSPADLELVAHKVRALCTAQTRIEIFPCDITSASEIRDLGLFVRQAFGRLDVCVANCGYASPVTEQVTDGDPACFRRNFDVNMMGTYHCARSLIPLLLESEGGAKGFIQIGSLASNLVDGAIANPAYCVSKFAQSRFVETLAKQFEERGLMAVVVHPGAVPTKRAIGSTPDGFLDYLVDSVDLCGGFCVWLSRNIKDLKWLNGRFLEAKWDVDELLGRKDEIVEKDLLKWTLKTS</sequence>
<dbReference type="PANTHER" id="PTHR43115">
    <property type="entry name" value="DEHYDROGENASE/REDUCTASE SDR FAMILY MEMBER 11"/>
    <property type="match status" value="1"/>
</dbReference>
<protein>
    <submittedName>
        <fullName evidence="4">Uncharacterized protein</fullName>
    </submittedName>
</protein>
<accession>A0A8A3P0M0</accession>
<dbReference type="AlphaFoldDB" id="A0A8A3P0M0"/>
<dbReference type="Pfam" id="PF00106">
    <property type="entry name" value="adh_short"/>
    <property type="match status" value="1"/>
</dbReference>
<keyword evidence="2" id="KW-0560">Oxidoreductase</keyword>
<keyword evidence="5" id="KW-1185">Reference proteome</keyword>
<dbReference type="InterPro" id="IPR002347">
    <property type="entry name" value="SDR_fam"/>
</dbReference>
<dbReference type="GO" id="GO:0016491">
    <property type="term" value="F:oxidoreductase activity"/>
    <property type="evidence" value="ECO:0007669"/>
    <property type="project" value="UniProtKB-KW"/>
</dbReference>
<evidence type="ECO:0000256" key="1">
    <source>
        <dbReference type="ARBA" id="ARBA00006484"/>
    </source>
</evidence>
<feature type="region of interest" description="Disordered" evidence="3">
    <location>
        <begin position="1"/>
        <end position="21"/>
    </location>
</feature>
<dbReference type="InterPro" id="IPR036291">
    <property type="entry name" value="NAD(P)-bd_dom_sf"/>
</dbReference>
<reference evidence="4" key="1">
    <citation type="submission" date="2020-10" db="EMBL/GenBank/DDBJ databases">
        <title>Genome Sequence of Monilinia vaccinii-corymbosi Sheds Light on Mummy Berry Disease Infection of Blueberry and Mating Type.</title>
        <authorList>
            <person name="Yow A.G."/>
            <person name="Zhang Y."/>
            <person name="Bansal K."/>
            <person name="Eacker S.M."/>
            <person name="Sullivan S."/>
            <person name="Liachko I."/>
            <person name="Cubeta M.A."/>
            <person name="Rollins J.A."/>
            <person name="Ashrafi H."/>
        </authorList>
    </citation>
    <scope>NUCLEOTIDE SEQUENCE</scope>
    <source>
        <strain evidence="4">RL-1</strain>
    </source>
</reference>
<evidence type="ECO:0000313" key="4">
    <source>
        <dbReference type="EMBL" id="QSZ28726.1"/>
    </source>
</evidence>
<evidence type="ECO:0000313" key="5">
    <source>
        <dbReference type="Proteomes" id="UP000672032"/>
    </source>
</evidence>
<gene>
    <name evidence="4" type="ORF">DSL72_003228</name>
</gene>
<name>A0A8A3P0M0_9HELO</name>
<comment type="similarity">
    <text evidence="1">Belongs to the short-chain dehydrogenases/reductases (SDR) family.</text>
</comment>
<organism evidence="4 5">
    <name type="scientific">Monilinia vaccinii-corymbosi</name>
    <dbReference type="NCBI Taxonomy" id="61207"/>
    <lineage>
        <taxon>Eukaryota</taxon>
        <taxon>Fungi</taxon>
        <taxon>Dikarya</taxon>
        <taxon>Ascomycota</taxon>
        <taxon>Pezizomycotina</taxon>
        <taxon>Leotiomycetes</taxon>
        <taxon>Helotiales</taxon>
        <taxon>Sclerotiniaceae</taxon>
        <taxon>Monilinia</taxon>
    </lineage>
</organism>
<dbReference type="PANTHER" id="PTHR43115:SF4">
    <property type="entry name" value="DEHYDROGENASE_REDUCTASE SDR FAMILY MEMBER 11"/>
    <property type="match status" value="1"/>
</dbReference>